<keyword evidence="2" id="KW-0229">DNA integration</keyword>
<evidence type="ECO:0000313" key="6">
    <source>
        <dbReference type="EMBL" id="NMF93124.1"/>
    </source>
</evidence>
<reference evidence="6" key="1">
    <citation type="submission" date="2019-12" db="EMBL/GenBank/DDBJ databases">
        <title>Comparative genomics gives insights into the taxonomy of the Azoarcus-Aromatoleum group and reveals separate origins of nif in the plant-associated Azoarcus and non-plant-associated Aromatoleum sub-groups.</title>
        <authorList>
            <person name="Lafos M."/>
            <person name="Maluk M."/>
            <person name="Batista M."/>
            <person name="Junghare M."/>
            <person name="Carmona M."/>
            <person name="Faoro H."/>
            <person name="Cruz L.M."/>
            <person name="Battistoni F."/>
            <person name="De Souza E."/>
            <person name="Pedrosa F."/>
            <person name="Chen W.-M."/>
            <person name="Poole P.S."/>
            <person name="Dixon R.A."/>
            <person name="James E.K."/>
        </authorList>
    </citation>
    <scope>NUCLEOTIDE SEQUENCE</scope>
    <source>
        <strain evidence="6">U120</strain>
    </source>
</reference>
<dbReference type="Gene3D" id="1.10.443.10">
    <property type="entry name" value="Intergrase catalytic core"/>
    <property type="match status" value="1"/>
</dbReference>
<dbReference type="InterPro" id="IPR002104">
    <property type="entry name" value="Integrase_catalytic"/>
</dbReference>
<dbReference type="InterPro" id="IPR050090">
    <property type="entry name" value="Tyrosine_recombinase_XerCD"/>
</dbReference>
<dbReference type="Pfam" id="PF20172">
    <property type="entry name" value="DUF6538"/>
    <property type="match status" value="1"/>
</dbReference>
<dbReference type="InterPro" id="IPR046668">
    <property type="entry name" value="DUF6538"/>
</dbReference>
<dbReference type="Pfam" id="PF00589">
    <property type="entry name" value="Phage_integrase"/>
    <property type="match status" value="1"/>
</dbReference>
<dbReference type="PROSITE" id="PS51898">
    <property type="entry name" value="TYR_RECOMBINASE"/>
    <property type="match status" value="1"/>
</dbReference>
<organism evidence="6 7">
    <name type="scientific">Aromatoleum buckelii</name>
    <dbReference type="NCBI Taxonomy" id="200254"/>
    <lineage>
        <taxon>Bacteria</taxon>
        <taxon>Pseudomonadati</taxon>
        <taxon>Pseudomonadota</taxon>
        <taxon>Betaproteobacteria</taxon>
        <taxon>Rhodocyclales</taxon>
        <taxon>Rhodocyclaceae</taxon>
        <taxon>Aromatoleum</taxon>
    </lineage>
</organism>
<evidence type="ECO:0000256" key="3">
    <source>
        <dbReference type="ARBA" id="ARBA00023125"/>
    </source>
</evidence>
<evidence type="ECO:0000259" key="5">
    <source>
        <dbReference type="PROSITE" id="PS51898"/>
    </source>
</evidence>
<sequence>MPGVPCLYRRSSGIYVVRLVVPARLRGLVGRGEIHVSTGLRDWNAAKLSALKIQLGWRERFMTLDIEKLVTANPLLAGGGLISIPEAAAIIGLSVGSLLTELLNRGVEVFTWAQGWRGFHVLDLDAIDRDSDRTYIINDVETKGTSRVLSAPVRAHSSAATLAALLSTGISVEEVLRLKGREAFWLDSPTPVPLAAWMAPKRAVEAVRHRLAAAVPIAVVSPVAVAPGPALAPPAAEDPPTVRQSAKRFSELFTMYRKHRAWGEDQARRMAHEAGLFAELMDDPLVARIDVEMVQEYAARLARLPTDIYRTRRRYKIQPLPELMEIADRESLPLKNMKTIQGHVGRLAEVLNFGVSPAGLLRVNPAAGFKRGWGATKRARSQDDRDAFAPDELAEIFTRPWFATGSGAFTEKGSTGWRPSYYWLPLLALVTGGRLNELAQLHLDDIRQSDDESSVWYIDFNLDQSDKLDADSSGPNKSLKTVNAIRVVPLHRAVIDAGLPQYVSALHEAGHTRLFPELTRDRVKGYGKPAGSWFNERLLGRQLRMPRDGRKTFHSFRHNFATAIERLDVPERVMAQLLGHERGATQGGTRYAKDRKANELKPIIERLSFPCLAGIRGFDVQAALRALECSKQLKARVARRKSGEQVSAGADS</sequence>
<keyword evidence="3" id="KW-0238">DNA-binding</keyword>
<dbReference type="InterPro" id="IPR013762">
    <property type="entry name" value="Integrase-like_cat_sf"/>
</dbReference>
<dbReference type="PANTHER" id="PTHR30349">
    <property type="entry name" value="PHAGE INTEGRASE-RELATED"/>
    <property type="match status" value="1"/>
</dbReference>
<keyword evidence="4" id="KW-0233">DNA recombination</keyword>
<evidence type="ECO:0000256" key="4">
    <source>
        <dbReference type="ARBA" id="ARBA00023172"/>
    </source>
</evidence>
<dbReference type="Proteomes" id="UP000601990">
    <property type="component" value="Unassembled WGS sequence"/>
</dbReference>
<gene>
    <name evidence="6" type="ORF">GO608_07255</name>
</gene>
<dbReference type="PANTHER" id="PTHR30349:SF41">
    <property type="entry name" value="INTEGRASE_RECOMBINASE PROTEIN MJ0367-RELATED"/>
    <property type="match status" value="1"/>
</dbReference>
<name>A0ABX1MYP7_9RHOO</name>
<accession>A0ABX1MYP7</accession>
<evidence type="ECO:0000313" key="7">
    <source>
        <dbReference type="Proteomes" id="UP000601990"/>
    </source>
</evidence>
<feature type="domain" description="Tyr recombinase" evidence="5">
    <location>
        <begin position="383"/>
        <end position="605"/>
    </location>
</feature>
<dbReference type="SUPFAM" id="SSF56349">
    <property type="entry name" value="DNA breaking-rejoining enzymes"/>
    <property type="match status" value="1"/>
</dbReference>
<dbReference type="EMBL" id="WTVH01000010">
    <property type="protein sequence ID" value="NMF93124.1"/>
    <property type="molecule type" value="Genomic_DNA"/>
</dbReference>
<dbReference type="CDD" id="cd01184">
    <property type="entry name" value="INT_C_like_1"/>
    <property type="match status" value="1"/>
</dbReference>
<comment type="similarity">
    <text evidence="1">Belongs to the 'phage' integrase family.</text>
</comment>
<proteinExistence type="inferred from homology"/>
<protein>
    <submittedName>
        <fullName evidence="6">Tyrosine-type recombinase/integrase</fullName>
    </submittedName>
</protein>
<comment type="caution">
    <text evidence="6">The sequence shown here is derived from an EMBL/GenBank/DDBJ whole genome shotgun (WGS) entry which is preliminary data.</text>
</comment>
<dbReference type="InterPro" id="IPR011010">
    <property type="entry name" value="DNA_brk_join_enz"/>
</dbReference>
<evidence type="ECO:0000256" key="1">
    <source>
        <dbReference type="ARBA" id="ARBA00008857"/>
    </source>
</evidence>
<evidence type="ECO:0000256" key="2">
    <source>
        <dbReference type="ARBA" id="ARBA00022908"/>
    </source>
</evidence>
<keyword evidence="7" id="KW-1185">Reference proteome</keyword>